<protein>
    <submittedName>
        <fullName evidence="1">Uncharacterized protein</fullName>
    </submittedName>
</protein>
<dbReference type="AlphaFoldDB" id="A0A506PM57"/>
<accession>A0A506PM57</accession>
<evidence type="ECO:0000313" key="1">
    <source>
        <dbReference type="EMBL" id="TPV33300.1"/>
    </source>
</evidence>
<reference evidence="1 2" key="1">
    <citation type="submission" date="2019-06" db="EMBL/GenBank/DDBJ databases">
        <title>Flavobacteriaceae Paucihalobacterium erythroidium CWB-1, complete genome.</title>
        <authorList>
            <person name="Wu S."/>
        </authorList>
    </citation>
    <scope>NUCLEOTIDE SEQUENCE [LARGE SCALE GENOMIC DNA]</scope>
    <source>
        <strain evidence="1 2">CWB-1</strain>
    </source>
</reference>
<gene>
    <name evidence="1" type="ORF">FJ651_09410</name>
</gene>
<dbReference type="Proteomes" id="UP000317332">
    <property type="component" value="Unassembled WGS sequence"/>
</dbReference>
<proteinExistence type="predicted"/>
<organism evidence="1 2">
    <name type="scientific">Paucihalobacter ruber</name>
    <dbReference type="NCBI Taxonomy" id="2567861"/>
    <lineage>
        <taxon>Bacteria</taxon>
        <taxon>Pseudomonadati</taxon>
        <taxon>Bacteroidota</taxon>
        <taxon>Flavobacteriia</taxon>
        <taxon>Flavobacteriales</taxon>
        <taxon>Flavobacteriaceae</taxon>
        <taxon>Paucihalobacter</taxon>
    </lineage>
</organism>
<dbReference type="RefSeq" id="WP_140990262.1">
    <property type="nucleotide sequence ID" value="NZ_VHIQ01000004.1"/>
</dbReference>
<evidence type="ECO:0000313" key="2">
    <source>
        <dbReference type="Proteomes" id="UP000317332"/>
    </source>
</evidence>
<sequence>MSLSFKITAAILSVLILLNCTIVTVTYAYYELDPIGFIEKLCVNKETPEAQCKGKCQLMTVSGLTDQQKNQPEAVFEYKEIVLFNSVLSLFQIESKTMVNNNVLSYYQNLYKFLVDFDSFHPPQFS</sequence>
<comment type="caution">
    <text evidence="1">The sequence shown here is derived from an EMBL/GenBank/DDBJ whole genome shotgun (WGS) entry which is preliminary data.</text>
</comment>
<dbReference type="EMBL" id="VHIQ01000004">
    <property type="protein sequence ID" value="TPV33300.1"/>
    <property type="molecule type" value="Genomic_DNA"/>
</dbReference>
<name>A0A506PM57_9FLAO</name>
<dbReference type="OrthoDB" id="980645at2"/>
<keyword evidence="2" id="KW-1185">Reference proteome</keyword>